<accession>A0A2P2K280</accession>
<dbReference type="AlphaFoldDB" id="A0A2P2K280"/>
<evidence type="ECO:0000313" key="1">
    <source>
        <dbReference type="EMBL" id="MBW99819.1"/>
    </source>
</evidence>
<proteinExistence type="predicted"/>
<name>A0A2P2K280_RHIMU</name>
<sequence>MMKLVGRVITLSCYILSYCYNSWLNSFMLIKLYQCTYKNSVTWIKAFF</sequence>
<dbReference type="EMBL" id="GGEC01019336">
    <property type="protein sequence ID" value="MBW99819.1"/>
    <property type="molecule type" value="Transcribed_RNA"/>
</dbReference>
<reference evidence="1" key="1">
    <citation type="submission" date="2018-02" db="EMBL/GenBank/DDBJ databases">
        <title>Rhizophora mucronata_Transcriptome.</title>
        <authorList>
            <person name="Meera S.P."/>
            <person name="Sreeshan A."/>
            <person name="Augustine A."/>
        </authorList>
    </citation>
    <scope>NUCLEOTIDE SEQUENCE</scope>
    <source>
        <tissue evidence="1">Leaf</tissue>
    </source>
</reference>
<protein>
    <submittedName>
        <fullName evidence="1">Uncharacterized protein</fullName>
    </submittedName>
</protein>
<organism evidence="1">
    <name type="scientific">Rhizophora mucronata</name>
    <name type="common">Asiatic mangrove</name>
    <dbReference type="NCBI Taxonomy" id="61149"/>
    <lineage>
        <taxon>Eukaryota</taxon>
        <taxon>Viridiplantae</taxon>
        <taxon>Streptophyta</taxon>
        <taxon>Embryophyta</taxon>
        <taxon>Tracheophyta</taxon>
        <taxon>Spermatophyta</taxon>
        <taxon>Magnoliopsida</taxon>
        <taxon>eudicotyledons</taxon>
        <taxon>Gunneridae</taxon>
        <taxon>Pentapetalae</taxon>
        <taxon>rosids</taxon>
        <taxon>fabids</taxon>
        <taxon>Malpighiales</taxon>
        <taxon>Rhizophoraceae</taxon>
        <taxon>Rhizophora</taxon>
    </lineage>
</organism>